<organism evidence="2">
    <name type="scientific">Caulobacter sp. 73W</name>
    <dbReference type="NCBI Taxonomy" id="3161137"/>
    <lineage>
        <taxon>Bacteria</taxon>
        <taxon>Pseudomonadati</taxon>
        <taxon>Pseudomonadota</taxon>
        <taxon>Alphaproteobacteria</taxon>
        <taxon>Caulobacterales</taxon>
        <taxon>Caulobacteraceae</taxon>
        <taxon>Caulobacter</taxon>
    </lineage>
</organism>
<proteinExistence type="predicted"/>
<dbReference type="EMBL" id="CP158375">
    <property type="protein sequence ID" value="XDO98657.1"/>
    <property type="molecule type" value="Genomic_DNA"/>
</dbReference>
<protein>
    <recommendedName>
        <fullName evidence="1">Beta-xylosidase C-terminal Concanavalin A-like domain-containing protein</fullName>
    </recommendedName>
</protein>
<dbReference type="PANTHER" id="PTHR42812">
    <property type="entry name" value="BETA-XYLOSIDASE"/>
    <property type="match status" value="1"/>
</dbReference>
<evidence type="ECO:0000259" key="1">
    <source>
        <dbReference type="Pfam" id="PF17851"/>
    </source>
</evidence>
<gene>
    <name evidence="2" type="ORF">ABOZ73_11970</name>
</gene>
<dbReference type="AlphaFoldDB" id="A0AB39KXD2"/>
<accession>A0AB39KXD2</accession>
<feature type="domain" description="Beta-xylosidase C-terminal Concanavalin A-like" evidence="1">
    <location>
        <begin position="3"/>
        <end position="182"/>
    </location>
</feature>
<dbReference type="InterPro" id="IPR041542">
    <property type="entry name" value="GH43_C2"/>
</dbReference>
<dbReference type="InterPro" id="IPR013320">
    <property type="entry name" value="ConA-like_dom_sf"/>
</dbReference>
<dbReference type="Gene3D" id="2.60.120.200">
    <property type="match status" value="1"/>
</dbReference>
<sequence length="184" mass="19884">MVDEFDGPALPPYWLTIRTPNSRWWRLTDGALALDARPDGVGDLSAQPSFWGRRQQHAHMTASTTVRFSPQRDGDKAGLLALQNDEYFFFLGLARDGGRDVVRLERRAGKAAPRVVASAPVTLAPGAPLDLKVEARGGTYAFSYAAEPGRWTVLAKDVDGRILSTKTAGGFVGALIGPYAQSGR</sequence>
<reference evidence="2" key="1">
    <citation type="submission" date="2024-06" db="EMBL/GenBank/DDBJ databases">
        <title>Caulobacter inopinatus, sp. nov.</title>
        <authorList>
            <person name="Donachie S.P."/>
        </authorList>
    </citation>
    <scope>NUCLEOTIDE SEQUENCE</scope>
    <source>
        <strain evidence="2">73W</strain>
    </source>
</reference>
<name>A0AB39KXD2_9CAUL</name>
<dbReference type="SUPFAM" id="SSF49899">
    <property type="entry name" value="Concanavalin A-like lectins/glucanases"/>
    <property type="match status" value="1"/>
</dbReference>
<dbReference type="RefSeq" id="WP_369062531.1">
    <property type="nucleotide sequence ID" value="NZ_CP158375.1"/>
</dbReference>
<dbReference type="PANTHER" id="PTHR42812:SF12">
    <property type="entry name" value="BETA-XYLOSIDASE-RELATED"/>
    <property type="match status" value="1"/>
</dbReference>
<dbReference type="Pfam" id="PF17851">
    <property type="entry name" value="GH43_C2"/>
    <property type="match status" value="1"/>
</dbReference>
<dbReference type="InterPro" id="IPR051795">
    <property type="entry name" value="Glycosyl_Hydrlase_43"/>
</dbReference>
<evidence type="ECO:0000313" key="2">
    <source>
        <dbReference type="EMBL" id="XDO98657.1"/>
    </source>
</evidence>